<evidence type="ECO:0000256" key="2">
    <source>
        <dbReference type="ARBA" id="ARBA00022723"/>
    </source>
</evidence>
<reference evidence="6 7" key="1">
    <citation type="submission" date="2022-04" db="EMBL/GenBank/DDBJ databases">
        <title>Positive selection, recombination, and allopatry shape intraspecific diversity of widespread and dominant cyanobacteria.</title>
        <authorList>
            <person name="Wei J."/>
            <person name="Shu W."/>
            <person name="Hu C."/>
        </authorList>
    </citation>
    <scope>NUCLEOTIDE SEQUENCE [LARGE SCALE GENOMIC DNA]</scope>
    <source>
        <strain evidence="6 7">GB2-A5</strain>
    </source>
</reference>
<protein>
    <submittedName>
        <fullName evidence="6">NUDIX hydrolase</fullName>
    </submittedName>
</protein>
<dbReference type="InterPro" id="IPR047198">
    <property type="entry name" value="DDP-like_NUDIX"/>
</dbReference>
<accession>A0ABV0JJ07</accession>
<dbReference type="InterPro" id="IPR015797">
    <property type="entry name" value="NUDIX_hydrolase-like_dom_sf"/>
</dbReference>
<dbReference type="PANTHER" id="PTHR12629:SF0">
    <property type="entry name" value="DIPHOSPHOINOSITOL-POLYPHOSPHATE DIPHOSPHATASE"/>
    <property type="match status" value="1"/>
</dbReference>
<gene>
    <name evidence="6" type="ORF">NDI37_02950</name>
</gene>
<comment type="cofactor">
    <cofactor evidence="1">
        <name>Mg(2+)</name>
        <dbReference type="ChEBI" id="CHEBI:18420"/>
    </cofactor>
</comment>
<dbReference type="GO" id="GO:0016787">
    <property type="term" value="F:hydrolase activity"/>
    <property type="evidence" value="ECO:0007669"/>
    <property type="project" value="UniProtKB-KW"/>
</dbReference>
<keyword evidence="2" id="KW-0479">Metal-binding</keyword>
<organism evidence="6 7">
    <name type="scientific">Funiculus sociatus GB2-A5</name>
    <dbReference type="NCBI Taxonomy" id="2933946"/>
    <lineage>
        <taxon>Bacteria</taxon>
        <taxon>Bacillati</taxon>
        <taxon>Cyanobacteriota</taxon>
        <taxon>Cyanophyceae</taxon>
        <taxon>Coleofasciculales</taxon>
        <taxon>Coleofasciculaceae</taxon>
        <taxon>Funiculus</taxon>
    </lineage>
</organism>
<evidence type="ECO:0000313" key="7">
    <source>
        <dbReference type="Proteomes" id="UP001442494"/>
    </source>
</evidence>
<name>A0ABV0JJ07_9CYAN</name>
<evidence type="ECO:0000256" key="3">
    <source>
        <dbReference type="ARBA" id="ARBA00022801"/>
    </source>
</evidence>
<evidence type="ECO:0000259" key="5">
    <source>
        <dbReference type="PROSITE" id="PS51462"/>
    </source>
</evidence>
<dbReference type="PANTHER" id="PTHR12629">
    <property type="entry name" value="DIPHOSPHOINOSITOL POLYPHOSPHATE PHOSPHOHYDROLASE"/>
    <property type="match status" value="1"/>
</dbReference>
<dbReference type="RefSeq" id="WP_190420625.1">
    <property type="nucleotide sequence ID" value="NZ_JAMPKK010000003.1"/>
</dbReference>
<evidence type="ECO:0000256" key="1">
    <source>
        <dbReference type="ARBA" id="ARBA00001946"/>
    </source>
</evidence>
<keyword evidence="7" id="KW-1185">Reference proteome</keyword>
<evidence type="ECO:0000256" key="4">
    <source>
        <dbReference type="ARBA" id="ARBA00022842"/>
    </source>
</evidence>
<dbReference type="PROSITE" id="PS51462">
    <property type="entry name" value="NUDIX"/>
    <property type="match status" value="1"/>
</dbReference>
<comment type="caution">
    <text evidence="6">The sequence shown here is derived from an EMBL/GenBank/DDBJ whole genome shotgun (WGS) entry which is preliminary data.</text>
</comment>
<dbReference type="CDD" id="cd04666">
    <property type="entry name" value="NUDIX_DIPP2_like_Nudt4"/>
    <property type="match status" value="1"/>
</dbReference>
<proteinExistence type="predicted"/>
<feature type="domain" description="Nudix hydrolase" evidence="5">
    <location>
        <begin position="7"/>
        <end position="134"/>
    </location>
</feature>
<sequence length="145" mass="16443">MISKADGVIEQSGVIPYRIKNGKIEVLLITSSTGKRWVIPKGMIEFMMSPQDSAAKEAWEEAGVIGQVLPTTMGTYDYQKWGRTCRVETFLLQVETVLEDWPEAKLRKREWLSVKQAVKHIQEAELKQILMALPDTLLTLQSPPE</sequence>
<keyword evidence="3 6" id="KW-0378">Hydrolase</keyword>
<dbReference type="Pfam" id="PF00293">
    <property type="entry name" value="NUDIX"/>
    <property type="match status" value="1"/>
</dbReference>
<dbReference type="SUPFAM" id="SSF55811">
    <property type="entry name" value="Nudix"/>
    <property type="match status" value="1"/>
</dbReference>
<keyword evidence="4" id="KW-0460">Magnesium</keyword>
<dbReference type="Gene3D" id="3.90.79.10">
    <property type="entry name" value="Nucleoside Triphosphate Pyrophosphohydrolase"/>
    <property type="match status" value="1"/>
</dbReference>
<evidence type="ECO:0000313" key="6">
    <source>
        <dbReference type="EMBL" id="MEP0863423.1"/>
    </source>
</evidence>
<dbReference type="InterPro" id="IPR000086">
    <property type="entry name" value="NUDIX_hydrolase_dom"/>
</dbReference>
<dbReference type="Proteomes" id="UP001442494">
    <property type="component" value="Unassembled WGS sequence"/>
</dbReference>
<dbReference type="EMBL" id="JAMPKK010000003">
    <property type="protein sequence ID" value="MEP0863423.1"/>
    <property type="molecule type" value="Genomic_DNA"/>
</dbReference>